<dbReference type="eggNOG" id="ENOG50319G0">
    <property type="taxonomic scope" value="Bacteria"/>
</dbReference>
<dbReference type="EMBL" id="CP007128">
    <property type="protein sequence ID" value="AHG91262.1"/>
    <property type="molecule type" value="Genomic_DNA"/>
</dbReference>
<dbReference type="KEGG" id="gba:J421_3725"/>
<proteinExistence type="predicted"/>
<keyword evidence="2" id="KW-1185">Reference proteome</keyword>
<dbReference type="InParanoid" id="W0RLF2"/>
<organism evidence="1 2">
    <name type="scientific">Gemmatirosa kalamazoonensis</name>
    <dbReference type="NCBI Taxonomy" id="861299"/>
    <lineage>
        <taxon>Bacteria</taxon>
        <taxon>Pseudomonadati</taxon>
        <taxon>Gemmatimonadota</taxon>
        <taxon>Gemmatimonadia</taxon>
        <taxon>Gemmatimonadales</taxon>
        <taxon>Gemmatimonadaceae</taxon>
        <taxon>Gemmatirosa</taxon>
    </lineage>
</organism>
<name>W0RLF2_9BACT</name>
<protein>
    <recommendedName>
        <fullName evidence="3">4-vinyl reductase 4VR domain-containing protein</fullName>
    </recommendedName>
</protein>
<dbReference type="OrthoDB" id="9834100at2"/>
<dbReference type="STRING" id="861299.J421_3725"/>
<evidence type="ECO:0008006" key="3">
    <source>
        <dbReference type="Google" id="ProtNLM"/>
    </source>
</evidence>
<dbReference type="RefSeq" id="WP_025412713.1">
    <property type="nucleotide sequence ID" value="NZ_CP007128.1"/>
</dbReference>
<gene>
    <name evidence="1" type="ORF">J421_3725</name>
</gene>
<sequence length="193" mass="21099">MTVAELVAKGSTIRATLEFVSSTRGEAARREVLTRLSDADRALVESLSATDEVPFALWLRVSEATDAVVGPAVPDWPERAGALAIESLGVQLYGGILRKSSPLAFATQSVSLFRLYYHPGDMKVVETESIGDRGGRVVLRLVGFDHTSRHFCRRQTGGLAKAVEIAGGERARVRHVRCALEGDAFCEWDLKWE</sequence>
<dbReference type="AlphaFoldDB" id="W0RLF2"/>
<accession>W0RLF2</accession>
<reference evidence="1 2" key="1">
    <citation type="journal article" date="2014" name="Genome Announc.">
        <title>Genome Sequence and Methylome of Soil Bacterium Gemmatirosa kalamazoonensis KBS708T, a Member of the Rarely Cultivated Gemmatimonadetes Phylum.</title>
        <authorList>
            <person name="Debruyn J.M."/>
            <person name="Radosevich M."/>
            <person name="Wommack K.E."/>
            <person name="Polson S.W."/>
            <person name="Hauser L.J."/>
            <person name="Fawaz M.N."/>
            <person name="Korlach J."/>
            <person name="Tsai Y.C."/>
        </authorList>
    </citation>
    <scope>NUCLEOTIDE SEQUENCE [LARGE SCALE GENOMIC DNA]</scope>
    <source>
        <strain evidence="1 2">KBS708</strain>
    </source>
</reference>
<dbReference type="Proteomes" id="UP000019151">
    <property type="component" value="Chromosome"/>
</dbReference>
<evidence type="ECO:0000313" key="1">
    <source>
        <dbReference type="EMBL" id="AHG91262.1"/>
    </source>
</evidence>
<evidence type="ECO:0000313" key="2">
    <source>
        <dbReference type="Proteomes" id="UP000019151"/>
    </source>
</evidence>
<dbReference type="HOGENOM" id="CLU_110257_0_0_0"/>